<name>A0AAD7UMU2_9STRA</name>
<sequence length="244" mass="27610">MASFERSDDGRLEPSAALSRTFAKTGRRAWNTHLLWSLMPKCEGARYIYIVRNGDDAVVSFWHHLRNQRGDAGQFDGSLDDFSRRLVNSELPYGPWAVHVADWARALDDPRVLVLRYDKMRADLDGAVREIAAHLDVPFSADCVRHCSFDAMRASESRYEPRSVQWAPGFRFLRHGTSGDGDSALSDDAKRLLREDFHARCDSLPAATKARLLERLSLGDSLEPSDIEQPLLRPRADVVMREIA</sequence>
<evidence type="ECO:0000313" key="4">
    <source>
        <dbReference type="EMBL" id="KAJ8613133.1"/>
    </source>
</evidence>
<dbReference type="Proteomes" id="UP001230188">
    <property type="component" value="Unassembled WGS sequence"/>
</dbReference>
<gene>
    <name evidence="4" type="ORF">CTAYLR_004827</name>
</gene>
<comment type="similarity">
    <text evidence="1">Belongs to the sulfotransferase 1 family.</text>
</comment>
<proteinExistence type="inferred from homology"/>
<evidence type="ECO:0000313" key="5">
    <source>
        <dbReference type="Proteomes" id="UP001230188"/>
    </source>
</evidence>
<dbReference type="EMBL" id="JAQMWT010000036">
    <property type="protein sequence ID" value="KAJ8613133.1"/>
    <property type="molecule type" value="Genomic_DNA"/>
</dbReference>
<dbReference type="GO" id="GO:0008146">
    <property type="term" value="F:sulfotransferase activity"/>
    <property type="evidence" value="ECO:0007669"/>
    <property type="project" value="InterPro"/>
</dbReference>
<keyword evidence="5" id="KW-1185">Reference proteome</keyword>
<dbReference type="Gene3D" id="3.40.50.300">
    <property type="entry name" value="P-loop containing nucleotide triphosphate hydrolases"/>
    <property type="match status" value="1"/>
</dbReference>
<evidence type="ECO:0000256" key="2">
    <source>
        <dbReference type="ARBA" id="ARBA00022679"/>
    </source>
</evidence>
<dbReference type="SUPFAM" id="SSF52540">
    <property type="entry name" value="P-loop containing nucleoside triphosphate hydrolases"/>
    <property type="match status" value="1"/>
</dbReference>
<accession>A0AAD7UMU2</accession>
<protein>
    <recommendedName>
        <fullName evidence="3">Sulfotransferase domain-containing protein</fullName>
    </recommendedName>
</protein>
<reference evidence="4" key="1">
    <citation type="submission" date="2023-01" db="EMBL/GenBank/DDBJ databases">
        <title>Metagenome sequencing of chrysophaentin producing Chrysophaeum taylorii.</title>
        <authorList>
            <person name="Davison J."/>
            <person name="Bewley C."/>
        </authorList>
    </citation>
    <scope>NUCLEOTIDE SEQUENCE</scope>
    <source>
        <strain evidence="4">NIES-1699</strain>
    </source>
</reference>
<evidence type="ECO:0000259" key="3">
    <source>
        <dbReference type="Pfam" id="PF00685"/>
    </source>
</evidence>
<feature type="domain" description="Sulfotransferase" evidence="3">
    <location>
        <begin position="20"/>
        <end position="199"/>
    </location>
</feature>
<dbReference type="InterPro" id="IPR000863">
    <property type="entry name" value="Sulfotransferase_dom"/>
</dbReference>
<dbReference type="InterPro" id="IPR027417">
    <property type="entry name" value="P-loop_NTPase"/>
</dbReference>
<dbReference type="PANTHER" id="PTHR11783">
    <property type="entry name" value="SULFOTRANSFERASE SULT"/>
    <property type="match status" value="1"/>
</dbReference>
<comment type="caution">
    <text evidence="4">The sequence shown here is derived from an EMBL/GenBank/DDBJ whole genome shotgun (WGS) entry which is preliminary data.</text>
</comment>
<dbReference type="Pfam" id="PF00685">
    <property type="entry name" value="Sulfotransfer_1"/>
    <property type="match status" value="1"/>
</dbReference>
<dbReference type="AlphaFoldDB" id="A0AAD7UMU2"/>
<evidence type="ECO:0000256" key="1">
    <source>
        <dbReference type="ARBA" id="ARBA00005771"/>
    </source>
</evidence>
<organism evidence="4 5">
    <name type="scientific">Chrysophaeum taylorii</name>
    <dbReference type="NCBI Taxonomy" id="2483200"/>
    <lineage>
        <taxon>Eukaryota</taxon>
        <taxon>Sar</taxon>
        <taxon>Stramenopiles</taxon>
        <taxon>Ochrophyta</taxon>
        <taxon>Pelagophyceae</taxon>
        <taxon>Pelagomonadales</taxon>
        <taxon>Pelagomonadaceae</taxon>
        <taxon>Chrysophaeum</taxon>
    </lineage>
</organism>
<keyword evidence="2" id="KW-0808">Transferase</keyword>